<dbReference type="InterPro" id="IPR036734">
    <property type="entry name" value="Neur_chan_lig-bd_sf"/>
</dbReference>
<evidence type="ECO:0000313" key="15">
    <source>
        <dbReference type="Proteomes" id="UP000821853"/>
    </source>
</evidence>
<keyword evidence="10" id="KW-0407">Ion channel</keyword>
<feature type="transmembrane region" description="Helical" evidence="11">
    <location>
        <begin position="232"/>
        <end position="255"/>
    </location>
</feature>
<dbReference type="InterPro" id="IPR036719">
    <property type="entry name" value="Neuro-gated_channel_TM_sf"/>
</dbReference>
<keyword evidence="3" id="KW-0813">Transport</keyword>
<feature type="domain" description="Neurotransmitter-gated ion-channel transmembrane" evidence="13">
    <location>
        <begin position="174"/>
        <end position="265"/>
    </location>
</feature>
<dbReference type="SUPFAM" id="SSF90112">
    <property type="entry name" value="Neurotransmitter-gated ion-channel transmembrane pore"/>
    <property type="match status" value="1"/>
</dbReference>
<comment type="subcellular location">
    <subcellularLocation>
        <location evidence="2">Cell membrane</location>
    </subcellularLocation>
    <subcellularLocation>
        <location evidence="1">Membrane</location>
        <topology evidence="1">Multi-pass membrane protein</topology>
    </subcellularLocation>
</comment>
<dbReference type="GO" id="GO:0004888">
    <property type="term" value="F:transmembrane signaling receptor activity"/>
    <property type="evidence" value="ECO:0007669"/>
    <property type="project" value="InterPro"/>
</dbReference>
<evidence type="ECO:0000256" key="1">
    <source>
        <dbReference type="ARBA" id="ARBA00004141"/>
    </source>
</evidence>
<dbReference type="Pfam" id="PF02931">
    <property type="entry name" value="Neur_chan_LBD"/>
    <property type="match status" value="1"/>
</dbReference>
<feature type="domain" description="Neurotransmitter-gated ion-channel ligand-binding" evidence="12">
    <location>
        <begin position="31"/>
        <end position="112"/>
    </location>
</feature>
<keyword evidence="15" id="KW-1185">Reference proteome</keyword>
<evidence type="ECO:0000313" key="14">
    <source>
        <dbReference type="EMBL" id="KAH9369032.1"/>
    </source>
</evidence>
<dbReference type="InterPro" id="IPR006202">
    <property type="entry name" value="Neur_chan_lig-bd"/>
</dbReference>
<evidence type="ECO:0000256" key="4">
    <source>
        <dbReference type="ARBA" id="ARBA00022475"/>
    </source>
</evidence>
<dbReference type="Gene3D" id="1.20.58.390">
    <property type="entry name" value="Neurotransmitter-gated ion-channel transmembrane domain"/>
    <property type="match status" value="1"/>
</dbReference>
<evidence type="ECO:0000256" key="6">
    <source>
        <dbReference type="ARBA" id="ARBA00022729"/>
    </source>
</evidence>
<evidence type="ECO:0000259" key="12">
    <source>
        <dbReference type="Pfam" id="PF02931"/>
    </source>
</evidence>
<dbReference type="AlphaFoldDB" id="A0A9J6G3B8"/>
<evidence type="ECO:0000256" key="10">
    <source>
        <dbReference type="ARBA" id="ARBA00023303"/>
    </source>
</evidence>
<comment type="caution">
    <text evidence="14">The sequence shown here is derived from an EMBL/GenBank/DDBJ whole genome shotgun (WGS) entry which is preliminary data.</text>
</comment>
<dbReference type="InterPro" id="IPR006029">
    <property type="entry name" value="Neurotrans-gated_channel_TM"/>
</dbReference>
<evidence type="ECO:0000256" key="8">
    <source>
        <dbReference type="ARBA" id="ARBA00023065"/>
    </source>
</evidence>
<dbReference type="InterPro" id="IPR006201">
    <property type="entry name" value="Neur_channel"/>
</dbReference>
<protein>
    <submittedName>
        <fullName evidence="14">Uncharacterized protein</fullName>
    </submittedName>
</protein>
<dbReference type="GO" id="GO:0005230">
    <property type="term" value="F:extracellular ligand-gated monoatomic ion channel activity"/>
    <property type="evidence" value="ECO:0007669"/>
    <property type="project" value="InterPro"/>
</dbReference>
<dbReference type="Proteomes" id="UP000821853">
    <property type="component" value="Chromosome 2"/>
</dbReference>
<evidence type="ECO:0000256" key="11">
    <source>
        <dbReference type="SAM" id="Phobius"/>
    </source>
</evidence>
<dbReference type="CDD" id="cd19049">
    <property type="entry name" value="LGIC_TM_anion"/>
    <property type="match status" value="1"/>
</dbReference>
<feature type="transmembrane region" description="Helical" evidence="11">
    <location>
        <begin position="175"/>
        <end position="193"/>
    </location>
</feature>
<dbReference type="OrthoDB" id="442503at2759"/>
<dbReference type="PANTHER" id="PTHR18945">
    <property type="entry name" value="NEUROTRANSMITTER GATED ION CHANNEL"/>
    <property type="match status" value="1"/>
</dbReference>
<name>A0A9J6G3B8_HAELO</name>
<keyword evidence="8" id="KW-0406">Ion transport</keyword>
<dbReference type="InterPro" id="IPR006028">
    <property type="entry name" value="GABAA/Glycine_rcpt"/>
</dbReference>
<keyword evidence="6" id="KW-0732">Signal</keyword>
<reference evidence="14 15" key="1">
    <citation type="journal article" date="2020" name="Cell">
        <title>Large-Scale Comparative Analyses of Tick Genomes Elucidate Their Genetic Diversity and Vector Capacities.</title>
        <authorList>
            <consortium name="Tick Genome and Microbiome Consortium (TIGMIC)"/>
            <person name="Jia N."/>
            <person name="Wang J."/>
            <person name="Shi W."/>
            <person name="Du L."/>
            <person name="Sun Y."/>
            <person name="Zhan W."/>
            <person name="Jiang J.F."/>
            <person name="Wang Q."/>
            <person name="Zhang B."/>
            <person name="Ji P."/>
            <person name="Bell-Sakyi L."/>
            <person name="Cui X.M."/>
            <person name="Yuan T.T."/>
            <person name="Jiang B.G."/>
            <person name="Yang W.F."/>
            <person name="Lam T.T."/>
            <person name="Chang Q.C."/>
            <person name="Ding S.J."/>
            <person name="Wang X.J."/>
            <person name="Zhu J.G."/>
            <person name="Ruan X.D."/>
            <person name="Zhao L."/>
            <person name="Wei J.T."/>
            <person name="Ye R.Z."/>
            <person name="Que T.C."/>
            <person name="Du C.H."/>
            <person name="Zhou Y.H."/>
            <person name="Cheng J.X."/>
            <person name="Dai P.F."/>
            <person name="Guo W.B."/>
            <person name="Han X.H."/>
            <person name="Huang E.J."/>
            <person name="Li L.F."/>
            <person name="Wei W."/>
            <person name="Gao Y.C."/>
            <person name="Liu J.Z."/>
            <person name="Shao H.Z."/>
            <person name="Wang X."/>
            <person name="Wang C.C."/>
            <person name="Yang T.C."/>
            <person name="Huo Q.B."/>
            <person name="Li W."/>
            <person name="Chen H.Y."/>
            <person name="Chen S.E."/>
            <person name="Zhou L.G."/>
            <person name="Ni X.B."/>
            <person name="Tian J.H."/>
            <person name="Sheng Y."/>
            <person name="Liu T."/>
            <person name="Pan Y.S."/>
            <person name="Xia L.Y."/>
            <person name="Li J."/>
            <person name="Zhao F."/>
            <person name="Cao W.C."/>
        </authorList>
    </citation>
    <scope>NUCLEOTIDE SEQUENCE [LARGE SCALE GENOMIC DNA]</scope>
    <source>
        <strain evidence="14">HaeL-2018</strain>
    </source>
</reference>
<keyword evidence="7 11" id="KW-1133">Transmembrane helix</keyword>
<dbReference type="VEuPathDB" id="VectorBase:HLOH_057515"/>
<dbReference type="GO" id="GO:0005254">
    <property type="term" value="F:chloride channel activity"/>
    <property type="evidence" value="ECO:0007669"/>
    <property type="project" value="UniProtKB-ARBA"/>
</dbReference>
<sequence length="344" mass="39817">MTVDCQRLYVKKCRKRTSRAPPLGIVLLAPDYDLDVYLQQSWFDPRLSLRGFGIDETVMLSGEAITALIWKPDLYFVNAKRATVHDVTAPNELVQITPDGYVVYGTRLNCKTNVVRDCYPRVLMVLVDKITGCPVVRERIIQMSSPSHFVAGSFSSINATFLLHRRIEFHLIQTYFPTCLAVFISWVAFYITMELPQIRVALGCITLLTVLSIASSIRAVTPRVTYVKAVDVWATACIIFIFAELAETTLVNYLIRMRLRPHVMRRVDFGITNLLHYARHGYPTDDFLLRLDSSSKLELHRNRKRAEAIDRASRYMFPACFAFFNLLYWLFYTDRRYEFFYISP</sequence>
<evidence type="ECO:0000256" key="9">
    <source>
        <dbReference type="ARBA" id="ARBA00023136"/>
    </source>
</evidence>
<feature type="transmembrane region" description="Helical" evidence="11">
    <location>
        <begin position="312"/>
        <end position="331"/>
    </location>
</feature>
<evidence type="ECO:0000256" key="7">
    <source>
        <dbReference type="ARBA" id="ARBA00022989"/>
    </source>
</evidence>
<keyword evidence="5 11" id="KW-0812">Transmembrane</keyword>
<gene>
    <name evidence="14" type="ORF">HPB48_002622</name>
</gene>
<keyword evidence="4" id="KW-1003">Cell membrane</keyword>
<feature type="transmembrane region" description="Helical" evidence="11">
    <location>
        <begin position="200"/>
        <end position="220"/>
    </location>
</feature>
<proteinExistence type="predicted"/>
<dbReference type="EMBL" id="JABSTR010000004">
    <property type="protein sequence ID" value="KAH9369032.1"/>
    <property type="molecule type" value="Genomic_DNA"/>
</dbReference>
<accession>A0A9J6G3B8</accession>
<dbReference type="InterPro" id="IPR038050">
    <property type="entry name" value="Neuro_actylchol_rec"/>
</dbReference>
<organism evidence="14 15">
    <name type="scientific">Haemaphysalis longicornis</name>
    <name type="common">Bush tick</name>
    <dbReference type="NCBI Taxonomy" id="44386"/>
    <lineage>
        <taxon>Eukaryota</taxon>
        <taxon>Metazoa</taxon>
        <taxon>Ecdysozoa</taxon>
        <taxon>Arthropoda</taxon>
        <taxon>Chelicerata</taxon>
        <taxon>Arachnida</taxon>
        <taxon>Acari</taxon>
        <taxon>Parasitiformes</taxon>
        <taxon>Ixodida</taxon>
        <taxon>Ixodoidea</taxon>
        <taxon>Ixodidae</taxon>
        <taxon>Haemaphysalinae</taxon>
        <taxon>Haemaphysalis</taxon>
    </lineage>
</organism>
<dbReference type="PRINTS" id="PR00253">
    <property type="entry name" value="GABAARECEPTR"/>
</dbReference>
<dbReference type="GO" id="GO:0005886">
    <property type="term" value="C:plasma membrane"/>
    <property type="evidence" value="ECO:0007669"/>
    <property type="project" value="UniProtKB-SubCell"/>
</dbReference>
<dbReference type="Gene3D" id="2.70.170.10">
    <property type="entry name" value="Neurotransmitter-gated ion-channel ligand-binding domain"/>
    <property type="match status" value="1"/>
</dbReference>
<evidence type="ECO:0000256" key="3">
    <source>
        <dbReference type="ARBA" id="ARBA00022448"/>
    </source>
</evidence>
<evidence type="ECO:0000256" key="2">
    <source>
        <dbReference type="ARBA" id="ARBA00004236"/>
    </source>
</evidence>
<dbReference type="Pfam" id="PF02932">
    <property type="entry name" value="Neur_chan_memb"/>
    <property type="match status" value="1"/>
</dbReference>
<dbReference type="GO" id="GO:0099095">
    <property type="term" value="F:ligand-gated monoatomic anion channel activity"/>
    <property type="evidence" value="ECO:0007669"/>
    <property type="project" value="UniProtKB-ARBA"/>
</dbReference>
<evidence type="ECO:0000259" key="13">
    <source>
        <dbReference type="Pfam" id="PF02932"/>
    </source>
</evidence>
<dbReference type="SUPFAM" id="SSF63712">
    <property type="entry name" value="Nicotinic receptor ligand binding domain-like"/>
    <property type="match status" value="1"/>
</dbReference>
<dbReference type="PRINTS" id="PR00252">
    <property type="entry name" value="NRIONCHANNEL"/>
</dbReference>
<dbReference type="OMA" id="ISWARDK"/>
<evidence type="ECO:0000256" key="5">
    <source>
        <dbReference type="ARBA" id="ARBA00022692"/>
    </source>
</evidence>
<keyword evidence="9 11" id="KW-0472">Membrane</keyword>